<evidence type="ECO:0000256" key="3">
    <source>
        <dbReference type="ARBA" id="ARBA00022679"/>
    </source>
</evidence>
<evidence type="ECO:0000313" key="9">
    <source>
        <dbReference type="EMBL" id="QKN24773.1"/>
    </source>
</evidence>
<feature type="transmembrane region" description="Helical" evidence="7">
    <location>
        <begin position="170"/>
        <end position="193"/>
    </location>
</feature>
<evidence type="ECO:0000256" key="6">
    <source>
        <dbReference type="ARBA" id="ARBA00023136"/>
    </source>
</evidence>
<dbReference type="NCBIfam" id="TIGR00544">
    <property type="entry name" value="lgt"/>
    <property type="match status" value="1"/>
</dbReference>
<dbReference type="Proteomes" id="UP000509623">
    <property type="component" value="Chromosome"/>
</dbReference>
<comment type="pathway">
    <text evidence="7">Protein modification; lipoprotein biosynthesis (diacylglyceryl transfer).</text>
</comment>
<evidence type="ECO:0000313" key="10">
    <source>
        <dbReference type="EMBL" id="QKO31117.1"/>
    </source>
</evidence>
<reference evidence="10" key="2">
    <citation type="journal article" date="2021" name="Appl. Environ. Microbiol.">
        <title>Adaptability of a Caproate-Producing Bacterium Contributes to Its Dominance in an Anaerobic Fermentation System.</title>
        <authorList>
            <person name="Wang H."/>
            <person name="Gu Y."/>
            <person name="Zhou W."/>
            <person name="Zhao D."/>
            <person name="Qiao Z."/>
            <person name="Zheng J."/>
            <person name="Gao J."/>
            <person name="Chen X."/>
            <person name="Ren C."/>
            <person name="Xu Y."/>
        </authorList>
    </citation>
    <scope>NUCLEOTIDE SEQUENCE</scope>
    <source>
        <strain evidence="10">JNU-WLY1368</strain>
    </source>
</reference>
<feature type="transmembrane region" description="Helical" evidence="7">
    <location>
        <begin position="205"/>
        <end position="222"/>
    </location>
</feature>
<evidence type="ECO:0000256" key="1">
    <source>
        <dbReference type="ARBA" id="ARBA00007150"/>
    </source>
</evidence>
<dbReference type="PANTHER" id="PTHR30589">
    <property type="entry name" value="PROLIPOPROTEIN DIACYLGLYCERYL TRANSFERASE"/>
    <property type="match status" value="1"/>
</dbReference>
<comment type="subcellular location">
    <subcellularLocation>
        <location evidence="7">Cell membrane</location>
        <topology evidence="7">Multi-pass membrane protein</topology>
    </subcellularLocation>
</comment>
<keyword evidence="12" id="KW-1185">Reference proteome</keyword>
<reference evidence="11 12" key="1">
    <citation type="submission" date="2019-11" db="EMBL/GenBank/DDBJ databases">
        <authorList>
            <person name="Ren C."/>
            <person name="Wang H."/>
            <person name="Xu Y."/>
        </authorList>
    </citation>
    <scope>NUCLEOTIDE SEQUENCE [LARGE SCALE GENOMIC DNA]</scope>
    <source>
        <strain evidence="12">JNU-WLY1368</strain>
        <strain evidence="9 11">LBM 19010</strain>
    </source>
</reference>
<evidence type="ECO:0000313" key="12">
    <source>
        <dbReference type="Proteomes" id="UP000509623"/>
    </source>
</evidence>
<dbReference type="HAMAP" id="MF_01147">
    <property type="entry name" value="Lgt"/>
    <property type="match status" value="1"/>
</dbReference>
<dbReference type="AlphaFoldDB" id="A0A859DWV3"/>
<comment type="function">
    <text evidence="7">Catalyzes the transfer of the diacylglyceryl group from phosphatidylglycerol to the sulfhydryl group of the N-terminal cysteine of a prolipoprotein, the first step in the formation of mature lipoproteins.</text>
</comment>
<dbReference type="KEGG" id="clf:GJQ69_04385"/>
<evidence type="ECO:0000256" key="5">
    <source>
        <dbReference type="ARBA" id="ARBA00022989"/>
    </source>
</evidence>
<protein>
    <recommendedName>
        <fullName evidence="7">Phosphatidylglycerol--prolipoprotein diacylglyceryl transferase</fullName>
        <ecNumber evidence="7">2.5.1.145</ecNumber>
    </recommendedName>
</protein>
<keyword evidence="9" id="KW-0449">Lipoprotein</keyword>
<keyword evidence="4 7" id="KW-0812">Transmembrane</keyword>
<dbReference type="GO" id="GO:0008961">
    <property type="term" value="F:phosphatidylglycerol-prolipoprotein diacylglyceryl transferase activity"/>
    <property type="evidence" value="ECO:0007669"/>
    <property type="project" value="UniProtKB-UniRule"/>
</dbReference>
<comment type="catalytic activity">
    <reaction evidence="7">
        <text>L-cysteinyl-[prolipoprotein] + a 1,2-diacyl-sn-glycero-3-phospho-(1'-sn-glycerol) = an S-1,2-diacyl-sn-glyceryl-L-cysteinyl-[prolipoprotein] + sn-glycerol 1-phosphate + H(+)</text>
        <dbReference type="Rhea" id="RHEA:56712"/>
        <dbReference type="Rhea" id="RHEA-COMP:14679"/>
        <dbReference type="Rhea" id="RHEA-COMP:14680"/>
        <dbReference type="ChEBI" id="CHEBI:15378"/>
        <dbReference type="ChEBI" id="CHEBI:29950"/>
        <dbReference type="ChEBI" id="CHEBI:57685"/>
        <dbReference type="ChEBI" id="CHEBI:64716"/>
        <dbReference type="ChEBI" id="CHEBI:140658"/>
        <dbReference type="EC" id="2.5.1.145"/>
    </reaction>
</comment>
<evidence type="ECO:0000256" key="4">
    <source>
        <dbReference type="ARBA" id="ARBA00022692"/>
    </source>
</evidence>
<feature type="binding site" evidence="7">
    <location>
        <position position="145"/>
    </location>
    <ligand>
        <name>a 1,2-diacyl-sn-glycero-3-phospho-(1'-sn-glycerol)</name>
        <dbReference type="ChEBI" id="CHEBI:64716"/>
    </ligand>
</feature>
<sequence>MYHVQFPGLGIYLTIQRAAFSIGSFHIYWYGILIAAGFLLAVFYAMKSARKFGLDPDKLMNCILVGILCGIVGARLYFVLFYPGDMYLRNPSEIWNIHDGGLAIYGGIIGGLLGGCITAKICRQKITSLLDIASLGFLIGQSIGRWGNFINQEAFGVQTDLPWGMASENTSFVTVHPCFLYESMWCLLGFILLHFFSRKLRRYDGQVFLLYLLWYGIERFFVEGLRTDSLLLPGTLLRVSQVLAGTLVIFSIALLVIFRRRTVLTGAGSPRVVALNAIDDSIPEDLVTDDTVQKLIDGTQPATKQQTEPVSETDIPEQKQ</sequence>
<evidence type="ECO:0000256" key="7">
    <source>
        <dbReference type="HAMAP-Rule" id="MF_01147"/>
    </source>
</evidence>
<feature type="transmembrane region" description="Helical" evidence="7">
    <location>
        <begin position="242"/>
        <end position="258"/>
    </location>
</feature>
<proteinExistence type="inferred from homology"/>
<organism evidence="9 11">
    <name type="scientific">Caproicibacterium lactatifermentans</name>
    <dbReference type="NCBI Taxonomy" id="2666138"/>
    <lineage>
        <taxon>Bacteria</taxon>
        <taxon>Bacillati</taxon>
        <taxon>Bacillota</taxon>
        <taxon>Clostridia</taxon>
        <taxon>Eubacteriales</taxon>
        <taxon>Oscillospiraceae</taxon>
        <taxon>Caproicibacterium</taxon>
    </lineage>
</organism>
<evidence type="ECO:0000313" key="11">
    <source>
        <dbReference type="Proteomes" id="UP000501316"/>
    </source>
</evidence>
<dbReference type="PROSITE" id="PS01311">
    <property type="entry name" value="LGT"/>
    <property type="match status" value="1"/>
</dbReference>
<accession>A0A859DWV3</accession>
<dbReference type="EMBL" id="CP046051">
    <property type="protein sequence ID" value="QKN24773.1"/>
    <property type="molecule type" value="Genomic_DNA"/>
</dbReference>
<dbReference type="GO" id="GO:0042158">
    <property type="term" value="P:lipoprotein biosynthetic process"/>
    <property type="evidence" value="ECO:0007669"/>
    <property type="project" value="UniProtKB-UniRule"/>
</dbReference>
<feature type="region of interest" description="Disordered" evidence="8">
    <location>
        <begin position="297"/>
        <end position="320"/>
    </location>
</feature>
<keyword evidence="3 7" id="KW-0808">Transferase</keyword>
<evidence type="ECO:0000256" key="8">
    <source>
        <dbReference type="SAM" id="MobiDB-lite"/>
    </source>
</evidence>
<dbReference type="PANTHER" id="PTHR30589:SF0">
    <property type="entry name" value="PHOSPHATIDYLGLYCEROL--PROLIPOPROTEIN DIACYLGLYCERYL TRANSFERASE"/>
    <property type="match status" value="1"/>
</dbReference>
<feature type="transmembrane region" description="Helical" evidence="7">
    <location>
        <begin position="58"/>
        <end position="82"/>
    </location>
</feature>
<feature type="compositionally biased region" description="Polar residues" evidence="8">
    <location>
        <begin position="300"/>
        <end position="310"/>
    </location>
</feature>
<keyword evidence="2 7" id="KW-1003">Cell membrane</keyword>
<reference evidence="10" key="3">
    <citation type="journal article" date="2022" name="Int. J. Syst. Evol. Microbiol.">
        <title>Caproicibacterium lactatifermentans sp. nov., isolated from pit clay used for the production of Chinese strong aroma-type liquor.</title>
        <authorList>
            <person name="Wang H."/>
            <person name="Gu Y."/>
            <person name="Zhao D."/>
            <person name="Qiao Z."/>
            <person name="Zheng J."/>
            <person name="Gao J."/>
            <person name="Ren C."/>
            <person name="Xu Y."/>
        </authorList>
    </citation>
    <scope>NUCLEOTIDE SEQUENCE</scope>
    <source>
        <strain evidence="10">JNU-WLY1368</strain>
    </source>
</reference>
<dbReference type="Pfam" id="PF01790">
    <property type="entry name" value="LGT"/>
    <property type="match status" value="1"/>
</dbReference>
<dbReference type="UniPathway" id="UPA00664"/>
<dbReference type="EMBL" id="CP046161">
    <property type="protein sequence ID" value="QKO31117.1"/>
    <property type="molecule type" value="Genomic_DNA"/>
</dbReference>
<dbReference type="GO" id="GO:0005886">
    <property type="term" value="C:plasma membrane"/>
    <property type="evidence" value="ECO:0007669"/>
    <property type="project" value="UniProtKB-SubCell"/>
</dbReference>
<keyword evidence="5 7" id="KW-1133">Transmembrane helix</keyword>
<comment type="similarity">
    <text evidence="1 7">Belongs to the Lgt family.</text>
</comment>
<feature type="transmembrane region" description="Helical" evidence="7">
    <location>
        <begin position="129"/>
        <end position="150"/>
    </location>
</feature>
<gene>
    <name evidence="7 9" type="primary">lgt</name>
    <name evidence="9" type="ORF">GJQ69_04385</name>
    <name evidence="10" type="ORF">GKP14_00190</name>
</gene>
<keyword evidence="6 7" id="KW-0472">Membrane</keyword>
<name>A0A859DWV3_9FIRM</name>
<dbReference type="InterPro" id="IPR001640">
    <property type="entry name" value="Lgt"/>
</dbReference>
<dbReference type="Proteomes" id="UP000501316">
    <property type="component" value="Chromosome"/>
</dbReference>
<evidence type="ECO:0000256" key="2">
    <source>
        <dbReference type="ARBA" id="ARBA00022475"/>
    </source>
</evidence>
<feature type="transmembrane region" description="Helical" evidence="7">
    <location>
        <begin position="102"/>
        <end position="122"/>
    </location>
</feature>
<feature type="transmembrane region" description="Helical" evidence="7">
    <location>
        <begin position="27"/>
        <end position="46"/>
    </location>
</feature>
<dbReference type="EC" id="2.5.1.145" evidence="7"/>